<reference evidence="2" key="1">
    <citation type="submission" date="2020-09" db="EMBL/GenBank/DDBJ databases">
        <title>Comparative genome analyses of four rice-infecting Rhizoctonia solani isolates reveal extensive enrichment of homogalacturonan modification genes.</title>
        <authorList>
            <person name="Lee D.-Y."/>
            <person name="Jeon J."/>
            <person name="Kim K.-T."/>
            <person name="Cheong K."/>
            <person name="Song H."/>
            <person name="Choi G."/>
            <person name="Ko J."/>
            <person name="Opiyo S.O."/>
            <person name="Zuo S."/>
            <person name="Madhav S."/>
            <person name="Lee Y.-H."/>
            <person name="Wang G.-L."/>
        </authorList>
    </citation>
    <scope>NUCLEOTIDE SEQUENCE</scope>
    <source>
        <strain evidence="2">AG1-IA B2</strain>
    </source>
</reference>
<evidence type="ECO:0000259" key="1">
    <source>
        <dbReference type="Pfam" id="PF01728"/>
    </source>
</evidence>
<keyword evidence="2" id="KW-0808">Transferase</keyword>
<accession>A0A8H7IA74</accession>
<sequence>MFRDQFYTAFSDMVEDLGPRMLACPNPTTGAARFVRRFADLGCAPGGFAQYLLTTFPQCTGVGVTHPDGYTMTYQGWTNGCSSDSPWTTRGEQHVHFLRSPSFAWLYYARPGGTLILVSSANPNVFCLEILALIRRLFASEVRSTKGRKLHEIRSAYYIVGQGYKGANADVLRQLDEAIRTLKRRGAMGGASDWVSEDDDDVAYTGEAIVHA</sequence>
<organism evidence="2 3">
    <name type="scientific">Rhizoctonia solani</name>
    <dbReference type="NCBI Taxonomy" id="456999"/>
    <lineage>
        <taxon>Eukaryota</taxon>
        <taxon>Fungi</taxon>
        <taxon>Dikarya</taxon>
        <taxon>Basidiomycota</taxon>
        <taxon>Agaricomycotina</taxon>
        <taxon>Agaricomycetes</taxon>
        <taxon>Cantharellales</taxon>
        <taxon>Ceratobasidiaceae</taxon>
        <taxon>Rhizoctonia</taxon>
    </lineage>
</organism>
<dbReference type="Pfam" id="PF01728">
    <property type="entry name" value="FtsJ"/>
    <property type="match status" value="1"/>
</dbReference>
<protein>
    <submittedName>
        <fullName evidence="2">FtsJ-like methyltransferase</fullName>
    </submittedName>
</protein>
<comment type="caution">
    <text evidence="2">The sequence shown here is derived from an EMBL/GenBank/DDBJ whole genome shotgun (WGS) entry which is preliminary data.</text>
</comment>
<dbReference type="AlphaFoldDB" id="A0A8H7IA74"/>
<keyword evidence="2" id="KW-0489">Methyltransferase</keyword>
<proteinExistence type="predicted"/>
<evidence type="ECO:0000313" key="3">
    <source>
        <dbReference type="Proteomes" id="UP000614334"/>
    </source>
</evidence>
<feature type="domain" description="Ribosomal RNA methyltransferase FtsJ" evidence="1">
    <location>
        <begin position="36"/>
        <end position="66"/>
    </location>
</feature>
<dbReference type="GO" id="GO:0008168">
    <property type="term" value="F:methyltransferase activity"/>
    <property type="evidence" value="ECO:0007669"/>
    <property type="project" value="UniProtKB-KW"/>
</dbReference>
<dbReference type="InterPro" id="IPR002877">
    <property type="entry name" value="RNA_MeTrfase_FtsJ_dom"/>
</dbReference>
<dbReference type="InterPro" id="IPR029063">
    <property type="entry name" value="SAM-dependent_MTases_sf"/>
</dbReference>
<dbReference type="GO" id="GO:0032259">
    <property type="term" value="P:methylation"/>
    <property type="evidence" value="ECO:0007669"/>
    <property type="project" value="UniProtKB-KW"/>
</dbReference>
<dbReference type="EMBL" id="JACYCF010000014">
    <property type="protein sequence ID" value="KAF8753002.1"/>
    <property type="molecule type" value="Genomic_DNA"/>
</dbReference>
<evidence type="ECO:0000313" key="2">
    <source>
        <dbReference type="EMBL" id="KAF8753002.1"/>
    </source>
</evidence>
<gene>
    <name evidence="2" type="ORF">RHS01_07215</name>
</gene>
<dbReference type="SUPFAM" id="SSF53335">
    <property type="entry name" value="S-adenosyl-L-methionine-dependent methyltransferases"/>
    <property type="match status" value="2"/>
</dbReference>
<dbReference type="Proteomes" id="UP000614334">
    <property type="component" value="Unassembled WGS sequence"/>
</dbReference>
<name>A0A8H7IA74_9AGAM</name>